<feature type="coiled-coil region" evidence="2">
    <location>
        <begin position="373"/>
        <end position="400"/>
    </location>
</feature>
<comment type="caution">
    <text evidence="5">The sequence shown here is derived from an EMBL/GenBank/DDBJ whole genome shotgun (WGS) entry which is preliminary data.</text>
</comment>
<feature type="compositionally biased region" description="Basic and acidic residues" evidence="3">
    <location>
        <begin position="44"/>
        <end position="54"/>
    </location>
</feature>
<dbReference type="Gene3D" id="3.60.60.10">
    <property type="entry name" value="Penicillin V Acylase, Chain A"/>
    <property type="match status" value="1"/>
</dbReference>
<evidence type="ECO:0000256" key="2">
    <source>
        <dbReference type="SAM" id="Coils"/>
    </source>
</evidence>
<evidence type="ECO:0000256" key="3">
    <source>
        <dbReference type="SAM" id="MobiDB-lite"/>
    </source>
</evidence>
<proteinExistence type="predicted"/>
<evidence type="ECO:0000313" key="6">
    <source>
        <dbReference type="Proteomes" id="UP000799441"/>
    </source>
</evidence>
<dbReference type="EMBL" id="MU003817">
    <property type="protein sequence ID" value="KAF2719015.1"/>
    <property type="molecule type" value="Genomic_DNA"/>
</dbReference>
<evidence type="ECO:0000313" key="5">
    <source>
        <dbReference type="EMBL" id="KAF2719015.1"/>
    </source>
</evidence>
<protein>
    <recommendedName>
        <fullName evidence="1">ceramidase</fullName>
        <ecNumber evidence="1">3.5.1.23</ecNumber>
    </recommendedName>
</protein>
<sequence>MPPKTRSQSLQEDAPASYSHPGGDASSESAASVRHRHGPVQEQAMKKKASDKPTEPPTFAIDLSLPPEERYLEVCAAFKDEMRGLTSLFDEVVGGITQVIPEWLFKRICSLMLRKVYDGEENAELKGISKATGVEMYLLVCFNVLLDLFMGCSSGGARIRADTAGGTKMVHFRTLDWGMPALRRVVVQLEYKLCSDGPIIARSITYAGFVGVLTGVKEGLSMSLNFRPTHDNSSSFRSNSRYYGHLVLVLLGLRRSISSNLRSLLLPRSESNSVLNLLRHSKKREVQLDYNNALNAVGGRTPYTTRPLTTTACYLCFSNATETTVVEKDRASARSRSDKKFIVVTNTDFSPADLKDPSSHAPRTKEVDKANFTAILDELAEEAQDRKQCAEQNWKRMRKANLASKPPGSNAKEAMGLEDVIEMVQKFPTTNECTHYACVMDPSDGTIKWCRKWDKPVGAKWIRAHMSEGW</sequence>
<keyword evidence="2" id="KW-0175">Coiled coil</keyword>
<organism evidence="5 6">
    <name type="scientific">Polychaeton citri CBS 116435</name>
    <dbReference type="NCBI Taxonomy" id="1314669"/>
    <lineage>
        <taxon>Eukaryota</taxon>
        <taxon>Fungi</taxon>
        <taxon>Dikarya</taxon>
        <taxon>Ascomycota</taxon>
        <taxon>Pezizomycotina</taxon>
        <taxon>Dothideomycetes</taxon>
        <taxon>Dothideomycetidae</taxon>
        <taxon>Capnodiales</taxon>
        <taxon>Capnodiaceae</taxon>
        <taxon>Polychaeton</taxon>
    </lineage>
</organism>
<evidence type="ECO:0000256" key="1">
    <source>
        <dbReference type="ARBA" id="ARBA00011891"/>
    </source>
</evidence>
<dbReference type="PANTHER" id="PTHR28583">
    <property type="entry name" value="ACID AMIDASE"/>
    <property type="match status" value="1"/>
</dbReference>
<dbReference type="InterPro" id="IPR029130">
    <property type="entry name" value="Acid_ceramidase_N"/>
</dbReference>
<name>A0A9P4Q3S5_9PEZI</name>
<accession>A0A9P4Q3S5</accession>
<dbReference type="GO" id="GO:0017040">
    <property type="term" value="F:N-acylsphingosine amidohydrolase activity"/>
    <property type="evidence" value="ECO:0007669"/>
    <property type="project" value="UniProtKB-EC"/>
</dbReference>
<dbReference type="AlphaFoldDB" id="A0A9P4Q3S5"/>
<keyword evidence="6" id="KW-1185">Reference proteome</keyword>
<dbReference type="EC" id="3.5.1.23" evidence="1"/>
<evidence type="ECO:0000259" key="4">
    <source>
        <dbReference type="Pfam" id="PF15508"/>
    </source>
</evidence>
<dbReference type="PANTHER" id="PTHR28583:SF1">
    <property type="entry name" value="ACID CERAMIDASE"/>
    <property type="match status" value="1"/>
</dbReference>
<dbReference type="Pfam" id="PF15508">
    <property type="entry name" value="NAAA-beta"/>
    <property type="match status" value="1"/>
</dbReference>
<dbReference type="Proteomes" id="UP000799441">
    <property type="component" value="Unassembled WGS sequence"/>
</dbReference>
<reference evidence="5" key="1">
    <citation type="journal article" date="2020" name="Stud. Mycol.">
        <title>101 Dothideomycetes genomes: a test case for predicting lifestyles and emergence of pathogens.</title>
        <authorList>
            <person name="Haridas S."/>
            <person name="Albert R."/>
            <person name="Binder M."/>
            <person name="Bloem J."/>
            <person name="Labutti K."/>
            <person name="Salamov A."/>
            <person name="Andreopoulos B."/>
            <person name="Baker S."/>
            <person name="Barry K."/>
            <person name="Bills G."/>
            <person name="Bluhm B."/>
            <person name="Cannon C."/>
            <person name="Castanera R."/>
            <person name="Culley D."/>
            <person name="Daum C."/>
            <person name="Ezra D."/>
            <person name="Gonzalez J."/>
            <person name="Henrissat B."/>
            <person name="Kuo A."/>
            <person name="Liang C."/>
            <person name="Lipzen A."/>
            <person name="Lutzoni F."/>
            <person name="Magnuson J."/>
            <person name="Mondo S."/>
            <person name="Nolan M."/>
            <person name="Ohm R."/>
            <person name="Pangilinan J."/>
            <person name="Park H.-J."/>
            <person name="Ramirez L."/>
            <person name="Alfaro M."/>
            <person name="Sun H."/>
            <person name="Tritt A."/>
            <person name="Yoshinaga Y."/>
            <person name="Zwiers L.-H."/>
            <person name="Turgeon B."/>
            <person name="Goodwin S."/>
            <person name="Spatafora J."/>
            <person name="Crous P."/>
            <person name="Grigoriev I."/>
        </authorList>
    </citation>
    <scope>NUCLEOTIDE SEQUENCE</scope>
    <source>
        <strain evidence="5">CBS 116435</strain>
    </source>
</reference>
<feature type="domain" description="Acid ceramidase N-terminal" evidence="4">
    <location>
        <begin position="55"/>
        <end position="105"/>
    </location>
</feature>
<feature type="region of interest" description="Disordered" evidence="3">
    <location>
        <begin position="1"/>
        <end position="62"/>
    </location>
</feature>
<feature type="compositionally biased region" description="Polar residues" evidence="3">
    <location>
        <begin position="1"/>
        <end position="11"/>
    </location>
</feature>
<gene>
    <name evidence="5" type="ORF">K431DRAFT_287191</name>
</gene>
<dbReference type="OrthoDB" id="5273684at2759"/>